<sequence>MWFYIAIFVFLAFSNGVSTDVPGKNTLFICFRNRLAFVDCPGPFNPPNNISTKVVYPVSNDTVTFPTGYNCVYQINVPQGWSSYVVVTAIPSSNLTNSPILQVIDFNQNVESFQYVRFEKFYFIAPGGRIKLSTQTTNVTFLFSVQWYSNLTVYQPTFLNVSASDTQPVTVDLSTVNCHVTAETRASAVTIPLDSIYTIEDQRSTLRSIFIFDGPNENTTCLGSAYQLFNSNRQFVSTGKTLTVVQLQPSTYYSSSILLIQDFENTKEIGQYRGVGSLGDLPIVMDASKQSSAFSTYSFGGLSSDCLVNITGTGTLDVYYGGKTESKSNLIASYSESSNGLNLPQKIRGVVRTYALTGGIATVQIVPNSVCGLLKHNVAGFITSREYKTNLTLRYSEDRQSYYSDGPFNYTLNIQNVDLSQNKSLSLSIYNNHTGVVNFVYNSSNPPSLNTVVSGVGNEMEVIYSSPYSNSKKGGFYIDFTATKVEKSAAKYFDFIVICAILWIGLF</sequence>
<proteinExistence type="predicted"/>
<dbReference type="PANTHER" id="PTHR47407">
    <property type="entry name" value="PROTEIN CBG15905-RELATED"/>
    <property type="match status" value="1"/>
</dbReference>
<reference evidence="6" key="1">
    <citation type="submission" date="2017-10" db="EMBL/GenBank/DDBJ databases">
        <title>Rapid genome shrinkage in a self-fertile nematode reveals novel sperm competition proteins.</title>
        <authorList>
            <person name="Yin D."/>
            <person name="Schwarz E.M."/>
            <person name="Thomas C.G."/>
            <person name="Felde R.L."/>
            <person name="Korf I.F."/>
            <person name="Cutter A.D."/>
            <person name="Schartner C.M."/>
            <person name="Ralston E.J."/>
            <person name="Meyer B.J."/>
            <person name="Haag E.S."/>
        </authorList>
    </citation>
    <scope>NUCLEOTIDE SEQUENCE [LARGE SCALE GENOMIC DNA]</scope>
    <source>
        <strain evidence="6">JU1422</strain>
    </source>
</reference>
<feature type="domain" description="DUF7591" evidence="3">
    <location>
        <begin position="264"/>
        <end position="365"/>
    </location>
</feature>
<dbReference type="PANTHER" id="PTHR47407:SF2">
    <property type="entry name" value="CUB-LIKE DOMAIN-CONTAINING PROTEIN-RELATED"/>
    <property type="match status" value="1"/>
</dbReference>
<dbReference type="Pfam" id="PF24511">
    <property type="entry name" value="DUF7591"/>
    <property type="match status" value="1"/>
</dbReference>
<protein>
    <submittedName>
        <fullName evidence="5">Uncharacterized protein</fullName>
    </submittedName>
</protein>
<feature type="chain" id="PRO_5013660529" evidence="1">
    <location>
        <begin position="20"/>
        <end position="507"/>
    </location>
</feature>
<gene>
    <name evidence="5" type="primary">Cnig_chr_I.g253</name>
    <name evidence="5" type="ORF">B9Z55_000253</name>
</gene>
<evidence type="ECO:0000259" key="3">
    <source>
        <dbReference type="Pfam" id="PF24511"/>
    </source>
</evidence>
<dbReference type="InterPro" id="IPR056013">
    <property type="entry name" value="DUF7591"/>
</dbReference>
<feature type="domain" description="CUB-like" evidence="2">
    <location>
        <begin position="44"/>
        <end position="149"/>
    </location>
</feature>
<accession>A0A2G5VKX9</accession>
<dbReference type="OrthoDB" id="5885373at2759"/>
<dbReference type="EMBL" id="PDUG01000001">
    <property type="protein sequence ID" value="PIC52414.1"/>
    <property type="molecule type" value="Genomic_DNA"/>
</dbReference>
<dbReference type="Proteomes" id="UP000230233">
    <property type="component" value="Chromosome I"/>
</dbReference>
<comment type="caution">
    <text evidence="5">The sequence shown here is derived from an EMBL/GenBank/DDBJ whole genome shotgun (WGS) entry which is preliminary data.</text>
</comment>
<evidence type="ECO:0000313" key="5">
    <source>
        <dbReference type="EMBL" id="PIC52414.1"/>
    </source>
</evidence>
<dbReference type="AlphaFoldDB" id="A0A2G5VKX9"/>
<dbReference type="InterPro" id="IPR003366">
    <property type="entry name" value="CUB-like_dom"/>
</dbReference>
<keyword evidence="1" id="KW-0732">Signal</keyword>
<evidence type="ECO:0000313" key="6">
    <source>
        <dbReference type="Proteomes" id="UP000230233"/>
    </source>
</evidence>
<feature type="signal peptide" evidence="1">
    <location>
        <begin position="1"/>
        <end position="19"/>
    </location>
</feature>
<name>A0A2G5VKX9_9PELO</name>
<organism evidence="5 6">
    <name type="scientific">Caenorhabditis nigoni</name>
    <dbReference type="NCBI Taxonomy" id="1611254"/>
    <lineage>
        <taxon>Eukaryota</taxon>
        <taxon>Metazoa</taxon>
        <taxon>Ecdysozoa</taxon>
        <taxon>Nematoda</taxon>
        <taxon>Chromadorea</taxon>
        <taxon>Rhabditida</taxon>
        <taxon>Rhabditina</taxon>
        <taxon>Rhabditomorpha</taxon>
        <taxon>Rhabditoidea</taxon>
        <taxon>Rhabditidae</taxon>
        <taxon>Peloderinae</taxon>
        <taxon>Caenorhabditis</taxon>
    </lineage>
</organism>
<keyword evidence="6" id="KW-1185">Reference proteome</keyword>
<dbReference type="Pfam" id="PF02408">
    <property type="entry name" value="CUB_2"/>
    <property type="match status" value="1"/>
</dbReference>
<evidence type="ECO:0000259" key="4">
    <source>
        <dbReference type="Pfam" id="PF24512"/>
    </source>
</evidence>
<evidence type="ECO:0000259" key="2">
    <source>
        <dbReference type="Pfam" id="PF02408"/>
    </source>
</evidence>
<dbReference type="Pfam" id="PF24512">
    <property type="entry name" value="DUF7592"/>
    <property type="match status" value="1"/>
</dbReference>
<evidence type="ECO:0000256" key="1">
    <source>
        <dbReference type="SAM" id="SignalP"/>
    </source>
</evidence>
<feature type="domain" description="DUF7592" evidence="4">
    <location>
        <begin position="160"/>
        <end position="247"/>
    </location>
</feature>
<dbReference type="InterPro" id="IPR056014">
    <property type="entry name" value="DUF7592"/>
</dbReference>